<comment type="caution">
    <text evidence="1">The sequence shown here is derived from an EMBL/GenBank/DDBJ whole genome shotgun (WGS) entry which is preliminary data.</text>
</comment>
<evidence type="ECO:0000313" key="2">
    <source>
        <dbReference type="Proteomes" id="UP000030170"/>
    </source>
</evidence>
<proteinExistence type="predicted"/>
<name>A0A098TH89_9CYAN</name>
<accession>A0A098TH89</accession>
<dbReference type="EMBL" id="JJML01000084">
    <property type="protein sequence ID" value="KGF71401.1"/>
    <property type="molecule type" value="Genomic_DNA"/>
</dbReference>
<gene>
    <name evidence="1" type="ORF">DO97_20745</name>
</gene>
<organism evidence="1 2">
    <name type="scientific">Neosynechococcus sphagnicola sy1</name>
    <dbReference type="NCBI Taxonomy" id="1497020"/>
    <lineage>
        <taxon>Bacteria</taxon>
        <taxon>Bacillati</taxon>
        <taxon>Cyanobacteriota</taxon>
        <taxon>Cyanophyceae</taxon>
        <taxon>Neosynechococcales</taxon>
        <taxon>Neosynechococcaceae</taxon>
        <taxon>Neosynechococcus</taxon>
    </lineage>
</organism>
<keyword evidence="2" id="KW-1185">Reference proteome</keyword>
<dbReference type="Proteomes" id="UP000030170">
    <property type="component" value="Unassembled WGS sequence"/>
</dbReference>
<protein>
    <submittedName>
        <fullName evidence="1">Uncharacterized protein</fullName>
    </submittedName>
</protein>
<dbReference type="AlphaFoldDB" id="A0A098TH89"/>
<reference evidence="1 2" key="1">
    <citation type="journal article" date="2014" name="Mol. Ecol.">
        <title>Evolution of Synechococcus.</title>
        <authorList>
            <person name="Dvorak P."/>
            <person name="Casamatta D."/>
            <person name="Hasler P."/>
            <person name="Poulickova A."/>
            <person name="Ondrej V."/>
            <person name="Sanges R."/>
        </authorList>
    </citation>
    <scope>NUCLEOTIDE SEQUENCE [LARGE SCALE GENOMIC DNA]</scope>
    <source>
        <strain evidence="1 2">CAUP A 1101</strain>
    </source>
</reference>
<evidence type="ECO:0000313" key="1">
    <source>
        <dbReference type="EMBL" id="KGF71401.1"/>
    </source>
</evidence>
<dbReference type="STRING" id="1497020.DO97_20745"/>
<sequence length="121" mass="14146">MEPSGLYDWKDSEIQNRIEKYGYRYEEFGVYQRKFLIRRSEYDDGAANINGKIIDLDWRATESRMRYLSPYNLVIAAFANPLSNPAFDKTFEQIMNDILMGKASVEDLSRAVLDLPKRSFS</sequence>